<keyword evidence="2" id="KW-0732">Signal</keyword>
<evidence type="ECO:0008006" key="5">
    <source>
        <dbReference type="Google" id="ProtNLM"/>
    </source>
</evidence>
<feature type="repeat" description="TPR" evidence="1">
    <location>
        <begin position="545"/>
        <end position="578"/>
    </location>
</feature>
<dbReference type="Pfam" id="PF13432">
    <property type="entry name" value="TPR_16"/>
    <property type="match status" value="3"/>
</dbReference>
<dbReference type="AlphaFoldDB" id="A0A0D7K6D2"/>
<dbReference type="Pfam" id="PF07721">
    <property type="entry name" value="TPR_4"/>
    <property type="match status" value="1"/>
</dbReference>
<feature type="chain" id="PRO_5002320638" description="Tetratricopeptide repeat protein" evidence="2">
    <location>
        <begin position="34"/>
        <end position="592"/>
    </location>
</feature>
<protein>
    <recommendedName>
        <fullName evidence="5">Tetratricopeptide repeat protein</fullName>
    </recommendedName>
</protein>
<dbReference type="InterPro" id="IPR052384">
    <property type="entry name" value="TMTC_O-mannosyltransferase"/>
</dbReference>
<evidence type="ECO:0000313" key="3">
    <source>
        <dbReference type="EMBL" id="KJA09911.1"/>
    </source>
</evidence>
<dbReference type="GO" id="GO:0042802">
    <property type="term" value="F:identical protein binding"/>
    <property type="evidence" value="ECO:0007669"/>
    <property type="project" value="InterPro"/>
</dbReference>
<dbReference type="Gene3D" id="1.25.40.10">
    <property type="entry name" value="Tetratricopeptide repeat domain"/>
    <property type="match status" value="2"/>
</dbReference>
<dbReference type="OrthoDB" id="9766710at2"/>
<evidence type="ECO:0000313" key="4">
    <source>
        <dbReference type="Proteomes" id="UP000032566"/>
    </source>
</evidence>
<dbReference type="EMBL" id="JXYQ01000046">
    <property type="protein sequence ID" value="KJA09911.1"/>
    <property type="molecule type" value="Genomic_DNA"/>
</dbReference>
<dbReference type="Proteomes" id="UP000032566">
    <property type="component" value="Unassembled WGS sequence"/>
</dbReference>
<dbReference type="PATRIC" id="fig|80878.5.peg.2579"/>
<dbReference type="GO" id="GO:0035269">
    <property type="term" value="P:protein O-linked glycosylation via mannose"/>
    <property type="evidence" value="ECO:0007669"/>
    <property type="project" value="TreeGrafter"/>
</dbReference>
<comment type="caution">
    <text evidence="3">The sequence shown here is derived from an EMBL/GenBank/DDBJ whole genome shotgun (WGS) entry which is preliminary data.</text>
</comment>
<evidence type="ECO:0000256" key="1">
    <source>
        <dbReference type="PROSITE-ProRule" id="PRU00339"/>
    </source>
</evidence>
<accession>A0A0D7K6D2</accession>
<evidence type="ECO:0000256" key="2">
    <source>
        <dbReference type="SAM" id="SignalP"/>
    </source>
</evidence>
<dbReference type="GO" id="GO:0000030">
    <property type="term" value="F:mannosyltransferase activity"/>
    <property type="evidence" value="ECO:0007669"/>
    <property type="project" value="TreeGrafter"/>
</dbReference>
<dbReference type="PANTHER" id="PTHR44216">
    <property type="entry name" value="PROTEIN O-MANNOSYL-TRANSFERASE TMTC2"/>
    <property type="match status" value="1"/>
</dbReference>
<keyword evidence="1" id="KW-0802">TPR repeat</keyword>
<dbReference type="SUPFAM" id="SSF48452">
    <property type="entry name" value="TPR-like"/>
    <property type="match status" value="2"/>
</dbReference>
<dbReference type="PANTHER" id="PTHR44216:SF3">
    <property type="entry name" value="PROTEIN O-MANNOSYL-TRANSFERASE TMTC2"/>
    <property type="match status" value="1"/>
</dbReference>
<dbReference type="InterPro" id="IPR019734">
    <property type="entry name" value="TPR_rpt"/>
</dbReference>
<dbReference type="STRING" id="80878.RP29_13970"/>
<proteinExistence type="predicted"/>
<organism evidence="3 4">
    <name type="scientific">Acidovorax temperans</name>
    <dbReference type="NCBI Taxonomy" id="80878"/>
    <lineage>
        <taxon>Bacteria</taxon>
        <taxon>Pseudomonadati</taxon>
        <taxon>Pseudomonadota</taxon>
        <taxon>Betaproteobacteria</taxon>
        <taxon>Burkholderiales</taxon>
        <taxon>Comamonadaceae</taxon>
        <taxon>Acidovorax</taxon>
    </lineage>
</organism>
<dbReference type="InterPro" id="IPR011990">
    <property type="entry name" value="TPR-like_helical_dom_sf"/>
</dbReference>
<dbReference type="InterPro" id="IPR011717">
    <property type="entry name" value="TPR-4"/>
</dbReference>
<name>A0A0D7K6D2_9BURK</name>
<dbReference type="SMART" id="SM00028">
    <property type="entry name" value="TPR"/>
    <property type="match status" value="4"/>
</dbReference>
<keyword evidence="4" id="KW-1185">Reference proteome</keyword>
<feature type="signal peptide" evidence="2">
    <location>
        <begin position="1"/>
        <end position="33"/>
    </location>
</feature>
<dbReference type="PROSITE" id="PS50005">
    <property type="entry name" value="TPR"/>
    <property type="match status" value="1"/>
</dbReference>
<sequence length="592" mass="65497">MDYYGSMEHTHRFRMIPVVVALSFATAFGGAQANPPASPTSNGSNPPPPNAKLDGNLFYEILLGEVTTRTGDPGAGYALILDAARRSRSEQLYQRAADIALQSRSGEYALAAAKAWQEDHPQSREANRYVLQILIALNKVGETAGPLRQFIEQAPLPNRVGILSAVPQMYGRIADKATAVSAVKEAFKGELENRSTGAAAWISLGRLQLAADDKAASLQSLAKAKAMDPAYEGQARLALELMDEGISAAEPFVREYLEKHSNTEVRMLYARVLLSRSNFSAASDQLTRVTQEKPDMPEAWLLLASLQTQNQEMQRAQGSLRQFFELTDTAGEAQLNQRLMTQAYVLAAQISEKQGDLEAARSWLDRIENAGEIFSVQRQRASLLAKQGQLSEARTLLRNLPGSTADERRLKLLAEVQLLKDSGENEQAYRLQSEVIALAPEDNDLVYDQAMLAEKTGRLDEMETLLRQVIARQPDYHHAYNALGYSFADRGVRLEEAKRLIQKALEFAPEDPFITDSLAWVEFRLGNKGEAVRLLRFAFAKKPDSEIAAHLGEVLWSQGNTSEAKAIWQEGLRLNPNNSTLKDTLKRLGVSL</sequence>
<reference evidence="3 4" key="1">
    <citation type="submission" date="2014-12" db="EMBL/GenBank/DDBJ databases">
        <title>Isolation of bacteria from lake water.</title>
        <authorList>
            <person name="Sheng K.-Y."/>
            <person name="Chin P.-S."/>
            <person name="Chan K.-G."/>
            <person name="Tan G.S."/>
        </authorList>
    </citation>
    <scope>NUCLEOTIDE SEQUENCE [LARGE SCALE GENOMIC DNA]</scope>
    <source>
        <strain evidence="3 4">KY4</strain>
    </source>
</reference>
<gene>
    <name evidence="3" type="ORF">RP29_13970</name>
</gene>